<dbReference type="SUPFAM" id="SSF56672">
    <property type="entry name" value="DNA/RNA polymerases"/>
    <property type="match status" value="1"/>
</dbReference>
<dbReference type="EMBL" id="BJYF01000044">
    <property type="protein sequence ID" value="GEN61550.1"/>
    <property type="molecule type" value="Genomic_DNA"/>
</dbReference>
<evidence type="ECO:0000259" key="2">
    <source>
        <dbReference type="Pfam" id="PF00817"/>
    </source>
</evidence>
<proteinExistence type="predicted"/>
<evidence type="ECO:0000313" key="3">
    <source>
        <dbReference type="EMBL" id="GEN61550.1"/>
    </source>
</evidence>
<dbReference type="GO" id="GO:0006281">
    <property type="term" value="P:DNA repair"/>
    <property type="evidence" value="ECO:0007669"/>
    <property type="project" value="InterPro"/>
</dbReference>
<evidence type="ECO:0000313" key="4">
    <source>
        <dbReference type="Proteomes" id="UP000321635"/>
    </source>
</evidence>
<dbReference type="InterPro" id="IPR001126">
    <property type="entry name" value="UmuC"/>
</dbReference>
<sequence>MVIATDATARRQGVQPGLPLAQARAMIPDLHVDAATPDRDDDALVHLVEWCLWLSPLVAIDPPDGVWIDTTGCDHLQGGEDAMLGKLAAQLQALGYTHRIALADTPGAASAQARFGRTPVCVVPSGAQRQALADLPIASLRLDTETREALNRLGLRTVGALQVAPRAPLVRRFGTTMITQLDRAFGAVSEPIRPLTPREAVQARETFVEPIGTAEAIATVIATLVPPVCAALLARGEGLRLADLICERVDGTVQAVRVGTAAPVRDIPHLTRLLGERIDSVEPGFGIEAMALIVIRRETLDVSQTVGTLVAPDGARSHGADLSCLIDRLRNRVGPDKVTTLHPHPSHLPERSQALLPVSGHAEENRQARDRPPYPRPVRLFSPPKPIQVINLLPDGAPRLFVWGTTRHRVRAADGPEQVHEEWWRAPSVYGRMREYWTAETESGERFWLFRRGDADVTHPGDRSWFLHGLM</sequence>
<organism evidence="3 4">
    <name type="scientific">Acetobacter nitrogenifigens DSM 23921 = NBRC 105050</name>
    <dbReference type="NCBI Taxonomy" id="1120919"/>
    <lineage>
        <taxon>Bacteria</taxon>
        <taxon>Pseudomonadati</taxon>
        <taxon>Pseudomonadota</taxon>
        <taxon>Alphaproteobacteria</taxon>
        <taxon>Acetobacterales</taxon>
        <taxon>Acetobacteraceae</taxon>
        <taxon>Acetobacter</taxon>
    </lineage>
</organism>
<protein>
    <submittedName>
        <fullName evidence="3">Nucleotidyltransferase</fullName>
    </submittedName>
</protein>
<evidence type="ECO:0000256" key="1">
    <source>
        <dbReference type="ARBA" id="ARBA00022763"/>
    </source>
</evidence>
<dbReference type="PANTHER" id="PTHR35369:SF2">
    <property type="entry name" value="BLR3025 PROTEIN"/>
    <property type="match status" value="1"/>
</dbReference>
<dbReference type="Proteomes" id="UP000321635">
    <property type="component" value="Unassembled WGS sequence"/>
</dbReference>
<dbReference type="InterPro" id="IPR043502">
    <property type="entry name" value="DNA/RNA_pol_sf"/>
</dbReference>
<keyword evidence="3" id="KW-0808">Transferase</keyword>
<keyword evidence="1" id="KW-0227">DNA damage</keyword>
<keyword evidence="4" id="KW-1185">Reference proteome</keyword>
<gene>
    <name evidence="3" type="ORF">ANI02nite_34340</name>
</gene>
<name>A0A511XF22_9PROT</name>
<dbReference type="STRING" id="1120919.GCA_000429165_03684"/>
<dbReference type="CDD" id="cd03468">
    <property type="entry name" value="PolY_like"/>
    <property type="match status" value="1"/>
</dbReference>
<accession>A0A511XF22</accession>
<dbReference type="PANTHER" id="PTHR35369">
    <property type="entry name" value="BLR3025 PROTEIN-RELATED"/>
    <property type="match status" value="1"/>
</dbReference>
<feature type="domain" description="UmuC" evidence="2">
    <location>
        <begin position="2"/>
        <end position="109"/>
    </location>
</feature>
<dbReference type="InterPro" id="IPR050356">
    <property type="entry name" value="SulA_CellDiv_inhibitor"/>
</dbReference>
<reference evidence="3 4" key="1">
    <citation type="submission" date="2019-07" db="EMBL/GenBank/DDBJ databases">
        <title>Whole genome shotgun sequence of Acetobacter nitrogenifigens NBRC 105050.</title>
        <authorList>
            <person name="Hosoyama A."/>
            <person name="Uohara A."/>
            <person name="Ohji S."/>
            <person name="Ichikawa N."/>
        </authorList>
    </citation>
    <scope>NUCLEOTIDE SEQUENCE [LARGE SCALE GENOMIC DNA]</scope>
    <source>
        <strain evidence="3 4">NBRC 105050</strain>
    </source>
</reference>
<dbReference type="Pfam" id="PF00817">
    <property type="entry name" value="IMS"/>
    <property type="match status" value="1"/>
</dbReference>
<comment type="caution">
    <text evidence="3">The sequence shown here is derived from an EMBL/GenBank/DDBJ whole genome shotgun (WGS) entry which is preliminary data.</text>
</comment>
<dbReference type="GO" id="GO:0016740">
    <property type="term" value="F:transferase activity"/>
    <property type="evidence" value="ECO:0007669"/>
    <property type="project" value="UniProtKB-KW"/>
</dbReference>
<dbReference type="AlphaFoldDB" id="A0A511XF22"/>